<reference evidence="1" key="1">
    <citation type="journal article" date="2023" name="Int. J. Syst. Evol. Microbiol.">
        <title>&lt;i&gt;Shewanella septentrionalis&lt;/i&gt; sp. nov. and &lt;i&gt;Shewanella holmiensis&lt;/i&gt; sp. nov., isolated from Baltic Sea water and sediments.</title>
        <authorList>
            <person name="Martin-Rodriguez A.J."/>
            <person name="Thorell K."/>
            <person name="Joffre E."/>
            <person name="Jensie-Markopoulos S."/>
            <person name="Moore E.R.B."/>
            <person name="Sjoling A."/>
        </authorList>
    </citation>
    <scope>NUCLEOTIDE SEQUENCE</scope>
    <source>
        <strain evidence="1">SP1W3</strain>
    </source>
</reference>
<evidence type="ECO:0000313" key="2">
    <source>
        <dbReference type="Proteomes" id="UP001155604"/>
    </source>
</evidence>
<dbReference type="RefSeq" id="WP_261272275.1">
    <property type="nucleotide sequence ID" value="NZ_JAMTCC010000009.1"/>
</dbReference>
<protein>
    <submittedName>
        <fullName evidence="1">Anti-sigma factor</fullName>
    </submittedName>
</protein>
<accession>A0A9X2WTC5</accession>
<dbReference type="Proteomes" id="UP001155604">
    <property type="component" value="Unassembled WGS sequence"/>
</dbReference>
<organism evidence="1 2">
    <name type="scientific">Shewanella septentrionalis</name>
    <dbReference type="NCBI Taxonomy" id="2952223"/>
    <lineage>
        <taxon>Bacteria</taxon>
        <taxon>Pseudomonadati</taxon>
        <taxon>Pseudomonadota</taxon>
        <taxon>Gammaproteobacteria</taxon>
        <taxon>Alteromonadales</taxon>
        <taxon>Shewanellaceae</taxon>
        <taxon>Shewanella</taxon>
    </lineage>
</organism>
<comment type="caution">
    <text evidence="1">The sequence shown here is derived from an EMBL/GenBank/DDBJ whole genome shotgun (WGS) entry which is preliminary data.</text>
</comment>
<dbReference type="EMBL" id="JAMTCC010000009">
    <property type="protein sequence ID" value="MCT7945157.1"/>
    <property type="molecule type" value="Genomic_DNA"/>
</dbReference>
<name>A0A9X2WTC5_9GAMM</name>
<sequence>MTLTPLSREQQLEQLINSAPKEMSPSHDLWQGIEKRMDKLLMSPTRQSQHGRQWAIAASFILLVALGYTQLPYFNPLTTQQTELAQNSAMPAQPGDAALQLLLTQIAASHQVQVDNLEQTTNALAWQTSSFSAPVEQGLAELRRAATQIYQALQANPTDKQLWQLWLWVQQRELDLLQQGQKLPIKNSTQGNTL</sequence>
<proteinExistence type="predicted"/>
<dbReference type="AlphaFoldDB" id="A0A9X2WTC5"/>
<keyword evidence="2" id="KW-1185">Reference proteome</keyword>
<evidence type="ECO:0000313" key="1">
    <source>
        <dbReference type="EMBL" id="MCT7945157.1"/>
    </source>
</evidence>
<gene>
    <name evidence="1" type="ORF">NE536_07210</name>
</gene>